<dbReference type="RefSeq" id="WP_008721859.1">
    <property type="nucleotide sequence ID" value="NZ_JBBMFM010000056.1"/>
</dbReference>
<evidence type="ECO:0000313" key="2">
    <source>
        <dbReference type="Proteomes" id="UP001454086"/>
    </source>
</evidence>
<name>A0ABV1D940_9FIRM</name>
<comment type="caution">
    <text evidence="1">The sequence shown here is derived from an EMBL/GenBank/DDBJ whole genome shotgun (WGS) entry which is preliminary data.</text>
</comment>
<accession>A0ABV1D940</accession>
<organism evidence="1 2">
    <name type="scientific">Enterocloster hominis</name>
    <name type="common">ex Hitch et al. 2024</name>
    <dbReference type="NCBI Taxonomy" id="1917870"/>
    <lineage>
        <taxon>Bacteria</taxon>
        <taxon>Bacillati</taxon>
        <taxon>Bacillota</taxon>
        <taxon>Clostridia</taxon>
        <taxon>Lachnospirales</taxon>
        <taxon>Lachnospiraceae</taxon>
        <taxon>Enterocloster</taxon>
    </lineage>
</organism>
<evidence type="ECO:0000313" key="1">
    <source>
        <dbReference type="EMBL" id="MEQ2426273.1"/>
    </source>
</evidence>
<protein>
    <submittedName>
        <fullName evidence="1">Uncharacterized protein</fullName>
    </submittedName>
</protein>
<sequence>MDLLFMFMGGLCLAEGIGLFTGKDFLMFVGSTKKEDYDLDKVFGVEKWIFMADAACSFGMGSGRFSGTVEAILMAVFGATLFIHVYVFKSRKFRSHD</sequence>
<reference evidence="1 2" key="1">
    <citation type="submission" date="2024-03" db="EMBL/GenBank/DDBJ databases">
        <title>Human intestinal bacterial collection.</title>
        <authorList>
            <person name="Pauvert C."/>
            <person name="Hitch T.C.A."/>
            <person name="Clavel T."/>
        </authorList>
    </citation>
    <scope>NUCLEOTIDE SEQUENCE [LARGE SCALE GENOMIC DNA]</scope>
    <source>
        <strain evidence="1 2">CLA-SR-H021</strain>
    </source>
</reference>
<keyword evidence="2" id="KW-1185">Reference proteome</keyword>
<dbReference type="Proteomes" id="UP001454086">
    <property type="component" value="Unassembled WGS sequence"/>
</dbReference>
<gene>
    <name evidence="1" type="ORF">WMQ36_14955</name>
</gene>
<proteinExistence type="predicted"/>
<dbReference type="EMBL" id="JBBMFM010000056">
    <property type="protein sequence ID" value="MEQ2426273.1"/>
    <property type="molecule type" value="Genomic_DNA"/>
</dbReference>